<dbReference type="OrthoDB" id="1708389at2759"/>
<dbReference type="InterPro" id="IPR037847">
    <property type="entry name" value="GRAMDC4"/>
</dbReference>
<dbReference type="PANTHER" id="PTHR37402">
    <property type="entry name" value="GRAM DOMAIN-CONTAINING PROTEIN 4"/>
    <property type="match status" value="1"/>
</dbReference>
<sequence>MPDHAEQEMSASGAPRVNALETTNAHEEGQASPSDDGSTEKIIGTSKRKRLSSLTRRTKEKTKKFFKLDGAAVDELSKDEEEDLLDNMKNDPAFNSSQLVKKKRFRPGKTVDKTLGAIQSIGNAVVHPIKSAKSTAIRTTAGQLSKAERPFLSQKADREFLQAHDNLKRAESTSSSKQGTSDQEQESLIGGHRDKIGEMEEHRESLRAAWTTSRHVRRVRVVPKRHINFPDNEKFVERDERGGFVNYNWLKWLGYTLIYYTQDFSAQYIDDLDELPFDIDSSRHHVERLVLASAPWQSWALNVRAVYRWENPRITAKWFALHYCYVIYIVLMNRYYPTTVESLRESQRRAFDSSASANMFSELIDKHGRNDWLDPVMNSFGPYVQLQLGDMANMLEVFSNFYHWKHPKKTVASLCFFASCLLVSILTDMKFCMQIVWFIVGGAFFLCWPVSSHYPKYRYLVSPFKWVLWDIPTNAEWSFIYLRRQAQITRERIIEKKVEEGHIRELGKPAEDEYTKLITTVPEIKVEGSDSEDEDNDDDDDEGWYSACSTTSVLEASDIRSFRCQSHKVIGRLVIYSKGIRFVRSLPKKELWRRNYLDLAEMRKVEGSSMSKLISLSPDQLEIECIDGVKLHFEGMKERDEAFNTVIAYSGLQWQSLQVLSKTKVQP</sequence>
<evidence type="ECO:0000313" key="3">
    <source>
        <dbReference type="Proteomes" id="UP000664203"/>
    </source>
</evidence>
<name>A0A8H3FEC7_9LECA</name>
<dbReference type="EMBL" id="CAJPDR010000164">
    <property type="protein sequence ID" value="CAF9923056.1"/>
    <property type="molecule type" value="Genomic_DNA"/>
</dbReference>
<evidence type="ECO:0000256" key="1">
    <source>
        <dbReference type="SAM" id="MobiDB-lite"/>
    </source>
</evidence>
<organism evidence="2 3">
    <name type="scientific">Alectoria fallacina</name>
    <dbReference type="NCBI Taxonomy" id="1903189"/>
    <lineage>
        <taxon>Eukaryota</taxon>
        <taxon>Fungi</taxon>
        <taxon>Dikarya</taxon>
        <taxon>Ascomycota</taxon>
        <taxon>Pezizomycotina</taxon>
        <taxon>Lecanoromycetes</taxon>
        <taxon>OSLEUM clade</taxon>
        <taxon>Lecanoromycetidae</taxon>
        <taxon>Lecanorales</taxon>
        <taxon>Lecanorineae</taxon>
        <taxon>Parmeliaceae</taxon>
        <taxon>Alectoria</taxon>
    </lineage>
</organism>
<dbReference type="PANTHER" id="PTHR37402:SF1">
    <property type="entry name" value="GRAM DOMAIN-CONTAINING PROTEIN 4"/>
    <property type="match status" value="1"/>
</dbReference>
<keyword evidence="3" id="KW-1185">Reference proteome</keyword>
<reference evidence="2" key="1">
    <citation type="submission" date="2021-03" db="EMBL/GenBank/DDBJ databases">
        <authorList>
            <person name="Tagirdzhanova G."/>
        </authorList>
    </citation>
    <scope>NUCLEOTIDE SEQUENCE</scope>
</reference>
<protein>
    <recommendedName>
        <fullName evidence="4">GRAM domain-containing protein</fullName>
    </recommendedName>
</protein>
<dbReference type="Proteomes" id="UP000664203">
    <property type="component" value="Unassembled WGS sequence"/>
</dbReference>
<comment type="caution">
    <text evidence="2">The sequence shown here is derived from an EMBL/GenBank/DDBJ whole genome shotgun (WGS) entry which is preliminary data.</text>
</comment>
<accession>A0A8H3FEC7</accession>
<dbReference type="AlphaFoldDB" id="A0A8H3FEC7"/>
<proteinExistence type="predicted"/>
<dbReference type="GO" id="GO:0006915">
    <property type="term" value="P:apoptotic process"/>
    <property type="evidence" value="ECO:0007669"/>
    <property type="project" value="InterPro"/>
</dbReference>
<feature type="region of interest" description="Disordered" evidence="1">
    <location>
        <begin position="1"/>
        <end position="59"/>
    </location>
</feature>
<evidence type="ECO:0000313" key="2">
    <source>
        <dbReference type="EMBL" id="CAF9923056.1"/>
    </source>
</evidence>
<feature type="compositionally biased region" description="Polar residues" evidence="1">
    <location>
        <begin position="172"/>
        <end position="182"/>
    </location>
</feature>
<gene>
    <name evidence="2" type="ORF">ALECFALPRED_002291</name>
</gene>
<evidence type="ECO:0008006" key="4">
    <source>
        <dbReference type="Google" id="ProtNLM"/>
    </source>
</evidence>
<feature type="compositionally biased region" description="Basic residues" evidence="1">
    <location>
        <begin position="46"/>
        <end position="59"/>
    </location>
</feature>
<feature type="region of interest" description="Disordered" evidence="1">
    <location>
        <begin position="167"/>
        <end position="192"/>
    </location>
</feature>